<evidence type="ECO:0000256" key="3">
    <source>
        <dbReference type="ARBA" id="ARBA00022763"/>
    </source>
</evidence>
<evidence type="ECO:0000313" key="9">
    <source>
        <dbReference type="EMBL" id="KAG7292068.1"/>
    </source>
</evidence>
<dbReference type="PANTHER" id="PTHR23240">
    <property type="entry name" value="DNA CROSS-LINK REPAIR PROTEIN PSO2/SNM1-RELATED"/>
    <property type="match status" value="1"/>
</dbReference>
<dbReference type="InterPro" id="IPR011084">
    <property type="entry name" value="DRMBL"/>
</dbReference>
<feature type="compositionally biased region" description="Acidic residues" evidence="6">
    <location>
        <begin position="191"/>
        <end position="206"/>
    </location>
</feature>
<feature type="compositionally biased region" description="Basic and acidic residues" evidence="6">
    <location>
        <begin position="942"/>
        <end position="951"/>
    </location>
</feature>
<accession>A0AAD4I4C9</accession>
<dbReference type="GO" id="GO:0005634">
    <property type="term" value="C:nucleus"/>
    <property type="evidence" value="ECO:0007669"/>
    <property type="project" value="UniProtKB-SubCell"/>
</dbReference>
<comment type="similarity">
    <text evidence="2">Belongs to the DNA repair metallo-beta-lactamase (DRMBL) family.</text>
</comment>
<feature type="compositionally biased region" description="Basic and acidic residues" evidence="6">
    <location>
        <begin position="120"/>
        <end position="130"/>
    </location>
</feature>
<feature type="region of interest" description="Disordered" evidence="6">
    <location>
        <begin position="97"/>
        <end position="293"/>
    </location>
</feature>
<evidence type="ECO:0000256" key="4">
    <source>
        <dbReference type="ARBA" id="ARBA00023204"/>
    </source>
</evidence>
<feature type="compositionally biased region" description="Gly residues" evidence="6">
    <location>
        <begin position="146"/>
        <end position="166"/>
    </location>
</feature>
<evidence type="ECO:0000256" key="6">
    <source>
        <dbReference type="SAM" id="MobiDB-lite"/>
    </source>
</evidence>
<dbReference type="InterPro" id="IPR001279">
    <property type="entry name" value="Metallo-B-lactamas"/>
</dbReference>
<comment type="subcellular location">
    <subcellularLocation>
        <location evidence="1">Nucleus</location>
    </subcellularLocation>
</comment>
<dbReference type="Pfam" id="PF07522">
    <property type="entry name" value="DRMBL"/>
    <property type="match status" value="1"/>
</dbReference>
<keyword evidence="5" id="KW-0539">Nucleus</keyword>
<feature type="compositionally biased region" description="Low complexity" evidence="6">
    <location>
        <begin position="660"/>
        <end position="682"/>
    </location>
</feature>
<evidence type="ECO:0000256" key="2">
    <source>
        <dbReference type="ARBA" id="ARBA00010304"/>
    </source>
</evidence>
<feature type="region of interest" description="Disordered" evidence="6">
    <location>
        <begin position="942"/>
        <end position="975"/>
    </location>
</feature>
<keyword evidence="4" id="KW-0234">DNA repair</keyword>
<evidence type="ECO:0000256" key="5">
    <source>
        <dbReference type="ARBA" id="ARBA00023242"/>
    </source>
</evidence>
<keyword evidence="10" id="KW-1185">Reference proteome</keyword>
<dbReference type="InterPro" id="IPR036866">
    <property type="entry name" value="RibonucZ/Hydroxyglut_hydro"/>
</dbReference>
<feature type="compositionally biased region" description="Acidic residues" evidence="6">
    <location>
        <begin position="261"/>
        <end position="277"/>
    </location>
</feature>
<dbReference type="Gene3D" id="3.60.15.10">
    <property type="entry name" value="Ribonuclease Z/Hydroxyacylglutathione hydrolase-like"/>
    <property type="match status" value="1"/>
</dbReference>
<dbReference type="EMBL" id="JAHCVI010000001">
    <property type="protein sequence ID" value="KAG7292068.1"/>
    <property type="molecule type" value="Genomic_DNA"/>
</dbReference>
<evidence type="ECO:0000259" key="8">
    <source>
        <dbReference type="Pfam" id="PF12706"/>
    </source>
</evidence>
<evidence type="ECO:0000313" key="10">
    <source>
        <dbReference type="Proteomes" id="UP001197093"/>
    </source>
</evidence>
<dbReference type="FunFam" id="3.60.15.10:FF:000038">
    <property type="entry name" value="DNA cross-link repair protein pso2/snm1"/>
    <property type="match status" value="1"/>
</dbReference>
<dbReference type="AlphaFoldDB" id="A0AAD4I4C9"/>
<feature type="region of interest" description="Disordered" evidence="6">
    <location>
        <begin position="812"/>
        <end position="836"/>
    </location>
</feature>
<feature type="compositionally biased region" description="Basic and acidic residues" evidence="6">
    <location>
        <begin position="167"/>
        <end position="178"/>
    </location>
</feature>
<protein>
    <recommendedName>
        <fullName evidence="11">DNA cross-link repair protein pso2/snm1</fullName>
    </recommendedName>
</protein>
<reference evidence="9" key="1">
    <citation type="submission" date="2023-02" db="EMBL/GenBank/DDBJ databases">
        <authorList>
            <person name="Palmer J.M."/>
        </authorList>
    </citation>
    <scope>NUCLEOTIDE SEQUENCE</scope>
    <source>
        <strain evidence="9">FW57</strain>
    </source>
</reference>
<dbReference type="SUPFAM" id="SSF56281">
    <property type="entry name" value="Metallo-hydrolase/oxidoreductase"/>
    <property type="match status" value="1"/>
</dbReference>
<feature type="compositionally biased region" description="Low complexity" evidence="6">
    <location>
        <begin position="812"/>
        <end position="822"/>
    </location>
</feature>
<proteinExistence type="inferred from homology"/>
<evidence type="ECO:0000259" key="7">
    <source>
        <dbReference type="Pfam" id="PF07522"/>
    </source>
</evidence>
<dbReference type="Proteomes" id="UP001197093">
    <property type="component" value="Unassembled WGS sequence"/>
</dbReference>
<dbReference type="Pfam" id="PF12706">
    <property type="entry name" value="Lactamase_B_2"/>
    <property type="match status" value="1"/>
</dbReference>
<dbReference type="CDD" id="cd16273">
    <property type="entry name" value="SNM1A-1C-like_MBL-fold"/>
    <property type="match status" value="1"/>
</dbReference>
<sequence>MAPSTTKTKPKPKAKPPKLSQTRLKMAATPQKPASASAAKARTPTTTRSNKPNASILSFFKKASEEGLFIEEGKSGVALEGGVDEEELDVEVEVAEEAGEGLHGGEGGGEQIYESSPVREQQRRREEGRYNEAGGAVKRRRLSLGLGEGLGVGAGEGMGILELGGKGMDEPKAEERRAAAPAKKKPGNPFLDDDSDSDSDPDEDGIETPTARVRLPPPAFDASRERDRCGAGPAKLTSATTISRVPLLRQQTSGAELGGDCNDDDDDDNAGDIPDGDPNDHDAEQLEDEDFTGEELKAMRYMEEQARLEAEAEGEEYEAMDIGDDDDEAMTESCPVCNGSLSGATPDQATAHVNSCLDGNPTPLPKPSGSVAEAEAVEVSKRFAKAAVPRPGQANPISLGGETGGGPSTSAFAKLMSGHAEDAAWATAAAAETASRGMPAYKRTCPFYKIMPGFSICVDAFRYGAVEGCQAYFLSHFHSDHYVGLTASWTHGPIYCSKVTGSLVKSQLRTAAKYVVELEFEKTVPVPDTKGVTVTMIPANHCPGSSLFLFEKTTAGRTQRILHCGDFRACPAHVEHPKLRPETVDAITGRTKQQKIDVCYLDTTYLNPRYSFPPQQDVIQACADLCARLNKSLLADDAREWDALQRRQGKGASSTTESVTKFFAAAPPPSSTTTTTTTTTKPSPAPPTTTNGNSNAFTALTNAPRNYNPNRLLVVCGTYSIGKERICVAIAKALRTKIYASPAKIRMCKQLGDPELSALLTPDPAEAQVHMQMLMELRAETLAEYLEGYKARREFGRIVGFRPSGWSFRPSAPTAAASSSNHNGGGGTSVAGSAGAVGANLPPGSLPTAQLLHGAGWRTRFGAGDLVPQRGATREAMCFGVPYSEHSSFRELAMFVMALRIERVVPTVNVGSEASRRRMKGWIDRWVAERRRGGLVRVLEEGGGERKEGGGKKGGGGGEALLWEGKEGKGGGVYW</sequence>
<keyword evidence="3" id="KW-0227">DNA damage</keyword>
<feature type="region of interest" description="Disordered" evidence="6">
    <location>
        <begin position="1"/>
        <end position="53"/>
    </location>
</feature>
<dbReference type="GO" id="GO:0003684">
    <property type="term" value="F:damaged DNA binding"/>
    <property type="evidence" value="ECO:0007669"/>
    <property type="project" value="TreeGrafter"/>
</dbReference>
<comment type="caution">
    <text evidence="9">The sequence shown here is derived from an EMBL/GenBank/DDBJ whole genome shotgun (WGS) entry which is preliminary data.</text>
</comment>
<dbReference type="Gene3D" id="3.40.50.12650">
    <property type="match status" value="1"/>
</dbReference>
<feature type="compositionally biased region" description="Low complexity" evidence="6">
    <location>
        <begin position="27"/>
        <end position="49"/>
    </location>
</feature>
<dbReference type="GO" id="GO:0035312">
    <property type="term" value="F:5'-3' DNA exonuclease activity"/>
    <property type="evidence" value="ECO:0007669"/>
    <property type="project" value="TreeGrafter"/>
</dbReference>
<evidence type="ECO:0000256" key="1">
    <source>
        <dbReference type="ARBA" id="ARBA00004123"/>
    </source>
</evidence>
<feature type="compositionally biased region" description="Polar residues" evidence="6">
    <location>
        <begin position="691"/>
        <end position="702"/>
    </location>
</feature>
<evidence type="ECO:0008006" key="11">
    <source>
        <dbReference type="Google" id="ProtNLM"/>
    </source>
</evidence>
<feature type="domain" description="Metallo-beta-lactamase" evidence="8">
    <location>
        <begin position="466"/>
        <end position="581"/>
    </location>
</feature>
<feature type="domain" description="DNA repair metallo-beta-lactamase" evidence="7">
    <location>
        <begin position="754"/>
        <end position="911"/>
    </location>
</feature>
<dbReference type="PANTHER" id="PTHR23240:SF6">
    <property type="entry name" value="DNA CROSS-LINK REPAIR 1A PROTEIN"/>
    <property type="match status" value="1"/>
</dbReference>
<dbReference type="GO" id="GO:0036297">
    <property type="term" value="P:interstrand cross-link repair"/>
    <property type="evidence" value="ECO:0007669"/>
    <property type="project" value="TreeGrafter"/>
</dbReference>
<feature type="region of interest" description="Disordered" evidence="6">
    <location>
        <begin position="645"/>
        <end position="702"/>
    </location>
</feature>
<gene>
    <name evidence="9" type="ORF">NEMBOFW57_002099</name>
</gene>
<organism evidence="9 10">
    <name type="scientific">Staphylotrichum longicolle</name>
    <dbReference type="NCBI Taxonomy" id="669026"/>
    <lineage>
        <taxon>Eukaryota</taxon>
        <taxon>Fungi</taxon>
        <taxon>Dikarya</taxon>
        <taxon>Ascomycota</taxon>
        <taxon>Pezizomycotina</taxon>
        <taxon>Sordariomycetes</taxon>
        <taxon>Sordariomycetidae</taxon>
        <taxon>Sordariales</taxon>
        <taxon>Chaetomiaceae</taxon>
        <taxon>Staphylotrichum</taxon>
    </lineage>
</organism>
<feature type="compositionally biased region" description="Gly residues" evidence="6">
    <location>
        <begin position="101"/>
        <end position="110"/>
    </location>
</feature>
<dbReference type="GO" id="GO:0006303">
    <property type="term" value="P:double-strand break repair via nonhomologous end joining"/>
    <property type="evidence" value="ECO:0007669"/>
    <property type="project" value="TreeGrafter"/>
</dbReference>
<name>A0AAD4I4C9_9PEZI</name>
<feature type="compositionally biased region" description="Polar residues" evidence="6">
    <location>
        <begin position="237"/>
        <end position="254"/>
    </location>
</feature>